<keyword evidence="3" id="KW-1185">Reference proteome</keyword>
<keyword evidence="1" id="KW-1133">Transmembrane helix</keyword>
<dbReference type="RefSeq" id="XP_002951570.1">
    <property type="nucleotide sequence ID" value="XM_002951524.1"/>
</dbReference>
<evidence type="ECO:0000313" key="3">
    <source>
        <dbReference type="Proteomes" id="UP000001058"/>
    </source>
</evidence>
<keyword evidence="1" id="KW-0812">Transmembrane</keyword>
<keyword evidence="1" id="KW-0472">Membrane</keyword>
<evidence type="ECO:0000313" key="2">
    <source>
        <dbReference type="EMBL" id="EFJ47381.1"/>
    </source>
</evidence>
<sequence length="941" mass="98065">MGPQQRKAVYHISSTKPVEGVRKGPAPFLQSSRNMHTHTFGLLLPWLWTSWLLMAVDLSAAPVFEERLKSCAADLALKIDSLYTQAGGPIGNSTIRQELVSAAAVNFSTACLGLQLQTQRAVRVMVPNTGLAGLLQSHAKEFEAVTGIRVSLNPVSFYEVVSLLLLSLLVVVVVMVMVGKEIQQELTAGIREFSDGWVIDPAVTGEIASLNGFKSLDEYIPEDASLQWNDISRFFRAASAIYDGKVVAIPLDGDLMLMYYRRDLFLRYNLSVPVTWDDFVQLAEQMNGTDVDGDGVPDLYGACFDIHYTICKANFIMIAMAAPYIQYRGTSQGLFLDPDTMDPLLDNAAMAHVLELYLRLFAVQPPTPTCAASNAAFRNRTCLMTINWGRVPGVGCRRGLRVYGGFPHYVAGACASAQDHLIPLYITVPGDSFICAFHTASEAVQCALHIQQELLAGQDCRAGAEIGLTPSAVHGELMDMLAPRSVQQQPARSTDPRKFMRQQTGGVAATGGNGENVASRTAYKIRTVHDYIIAAWRLAAEAVPVVDVHLAGVGSGGFDRSSENGVAASASVGSAACIGGSVAAGTASTATAAGVSSALVASHVLAGATGRRVPWRRAKTLSRGGMPLCVFRGLRVRIGMASGVPEPSDVSYNTAEARYHYNGVGMRLARAVQGAAAGGMILLSDSTFAQQRQEQSGGGGGGGGAVRLPSALGFGPGGGGGGCGGGGGGGAAVLLSGALWLHMGQHDLHPDLPPQQVYQVLAAPLAGRLALFPPLSVKRCLAVGVLGAPVRRAAVAFVHAVGATSLLAWDVAVARQALGLLEERFAVELFRSCCGQGGGGGAGGDSSGRGGGRGGGGDGYILGGPAAAVAAAAATDLEDQQLHTAQGPAGSAAAAAAAVVPVVSAAVPKTHRRSLVLRTEQQAVAARVQALLSDGRLQTEP</sequence>
<dbReference type="AlphaFoldDB" id="D8TYV9"/>
<dbReference type="OrthoDB" id="543112at2759"/>
<dbReference type="InterPro" id="IPR029787">
    <property type="entry name" value="Nucleotide_cyclase"/>
</dbReference>
<reference evidence="2 3" key="1">
    <citation type="journal article" date="2010" name="Science">
        <title>Genomic analysis of organismal complexity in the multicellular green alga Volvox carteri.</title>
        <authorList>
            <person name="Prochnik S.E."/>
            <person name="Umen J."/>
            <person name="Nedelcu A.M."/>
            <person name="Hallmann A."/>
            <person name="Miller S.M."/>
            <person name="Nishii I."/>
            <person name="Ferris P."/>
            <person name="Kuo A."/>
            <person name="Mitros T."/>
            <person name="Fritz-Laylin L.K."/>
            <person name="Hellsten U."/>
            <person name="Chapman J."/>
            <person name="Simakov O."/>
            <person name="Rensing S.A."/>
            <person name="Terry A."/>
            <person name="Pangilinan J."/>
            <person name="Kapitonov V."/>
            <person name="Jurka J."/>
            <person name="Salamov A."/>
            <person name="Shapiro H."/>
            <person name="Schmutz J."/>
            <person name="Grimwood J."/>
            <person name="Lindquist E."/>
            <person name="Lucas S."/>
            <person name="Grigoriev I.V."/>
            <person name="Schmitt R."/>
            <person name="Kirk D."/>
            <person name="Rokhsar D.S."/>
        </authorList>
    </citation>
    <scope>NUCLEOTIDE SEQUENCE [LARGE SCALE GENOMIC DNA]</scope>
    <source>
        <strain evidence="3">f. Nagariensis / Eve</strain>
    </source>
</reference>
<dbReference type="Gene3D" id="3.30.70.1230">
    <property type="entry name" value="Nucleotide cyclase"/>
    <property type="match status" value="1"/>
</dbReference>
<dbReference type="KEGG" id="vcn:VOLCADRAFT_92015"/>
<dbReference type="InParanoid" id="D8TYV9"/>
<dbReference type="GeneID" id="9615734"/>
<evidence type="ECO:0000256" key="1">
    <source>
        <dbReference type="SAM" id="Phobius"/>
    </source>
</evidence>
<dbReference type="EMBL" id="GL378345">
    <property type="protein sequence ID" value="EFJ47381.1"/>
    <property type="molecule type" value="Genomic_DNA"/>
</dbReference>
<dbReference type="Proteomes" id="UP000001058">
    <property type="component" value="Unassembled WGS sequence"/>
</dbReference>
<dbReference type="SUPFAM" id="SSF53850">
    <property type="entry name" value="Periplasmic binding protein-like II"/>
    <property type="match status" value="1"/>
</dbReference>
<accession>D8TYV9</accession>
<dbReference type="PANTHER" id="PTHR43649:SF12">
    <property type="entry name" value="DIACETYLCHITOBIOSE BINDING PROTEIN DASA"/>
    <property type="match status" value="1"/>
</dbReference>
<protein>
    <recommendedName>
        <fullName evidence="4">Guanylate cyclase domain-containing protein</fullName>
    </recommendedName>
</protein>
<feature type="transmembrane region" description="Helical" evidence="1">
    <location>
        <begin position="157"/>
        <end position="178"/>
    </location>
</feature>
<gene>
    <name evidence="2" type="ORF">VOLCADRAFT_92015</name>
</gene>
<dbReference type="InterPro" id="IPR050490">
    <property type="entry name" value="Bact_solute-bd_prot1"/>
</dbReference>
<name>D8TYV9_VOLCA</name>
<dbReference type="STRING" id="3068.D8TYV9"/>
<evidence type="ECO:0008006" key="4">
    <source>
        <dbReference type="Google" id="ProtNLM"/>
    </source>
</evidence>
<organism evidence="3">
    <name type="scientific">Volvox carteri f. nagariensis</name>
    <dbReference type="NCBI Taxonomy" id="3068"/>
    <lineage>
        <taxon>Eukaryota</taxon>
        <taxon>Viridiplantae</taxon>
        <taxon>Chlorophyta</taxon>
        <taxon>core chlorophytes</taxon>
        <taxon>Chlorophyceae</taxon>
        <taxon>CS clade</taxon>
        <taxon>Chlamydomonadales</taxon>
        <taxon>Volvocaceae</taxon>
        <taxon>Volvox</taxon>
    </lineage>
</organism>
<dbReference type="Gene3D" id="3.40.190.10">
    <property type="entry name" value="Periplasmic binding protein-like II"/>
    <property type="match status" value="1"/>
</dbReference>
<proteinExistence type="predicted"/>
<dbReference type="SUPFAM" id="SSF55073">
    <property type="entry name" value="Nucleotide cyclase"/>
    <property type="match status" value="1"/>
</dbReference>
<dbReference type="eggNOG" id="KOG0618">
    <property type="taxonomic scope" value="Eukaryota"/>
</dbReference>
<dbReference type="PANTHER" id="PTHR43649">
    <property type="entry name" value="ARABINOSE-BINDING PROTEIN-RELATED"/>
    <property type="match status" value="1"/>
</dbReference>